<keyword evidence="3" id="KW-1185">Reference proteome</keyword>
<protein>
    <submittedName>
        <fullName evidence="2">Uncharacterized protein</fullName>
    </submittedName>
</protein>
<name>A0AAV5E9C0_ELECO</name>
<dbReference type="EMBL" id="BQKI01000074">
    <property type="protein sequence ID" value="GJN19062.1"/>
    <property type="molecule type" value="Genomic_DNA"/>
</dbReference>
<evidence type="ECO:0000313" key="3">
    <source>
        <dbReference type="Proteomes" id="UP001054889"/>
    </source>
</evidence>
<organism evidence="2 3">
    <name type="scientific">Eleusine coracana subsp. coracana</name>
    <dbReference type="NCBI Taxonomy" id="191504"/>
    <lineage>
        <taxon>Eukaryota</taxon>
        <taxon>Viridiplantae</taxon>
        <taxon>Streptophyta</taxon>
        <taxon>Embryophyta</taxon>
        <taxon>Tracheophyta</taxon>
        <taxon>Spermatophyta</taxon>
        <taxon>Magnoliopsida</taxon>
        <taxon>Liliopsida</taxon>
        <taxon>Poales</taxon>
        <taxon>Poaceae</taxon>
        <taxon>PACMAD clade</taxon>
        <taxon>Chloridoideae</taxon>
        <taxon>Cynodonteae</taxon>
        <taxon>Eleusininae</taxon>
        <taxon>Eleusine</taxon>
    </lineage>
</organism>
<dbReference type="AlphaFoldDB" id="A0AAV5E9C0"/>
<reference evidence="2" key="2">
    <citation type="submission" date="2021-12" db="EMBL/GenBank/DDBJ databases">
        <title>Resequencing data analysis of finger millet.</title>
        <authorList>
            <person name="Hatakeyama M."/>
            <person name="Aluri S."/>
            <person name="Balachadran M.T."/>
            <person name="Sivarajan S.R."/>
            <person name="Poveda L."/>
            <person name="Shimizu-Inatsugi R."/>
            <person name="Schlapbach R."/>
            <person name="Sreeman S.M."/>
            <person name="Shimizu K.K."/>
        </authorList>
    </citation>
    <scope>NUCLEOTIDE SEQUENCE</scope>
</reference>
<feature type="region of interest" description="Disordered" evidence="1">
    <location>
        <begin position="61"/>
        <end position="84"/>
    </location>
</feature>
<sequence>MDRRLRASPRKAECGHYHHQQQQRFLRPGALARLRDSRIVARSIRSSACLLLPRSVPAAPAPPPVRAAEQGGVPHFLGTTGGRGLGRYPLRRRVAAARGVAFFSPPSPSAEF</sequence>
<feature type="compositionally biased region" description="Basic and acidic residues" evidence="1">
    <location>
        <begin position="1"/>
        <end position="16"/>
    </location>
</feature>
<feature type="region of interest" description="Disordered" evidence="1">
    <location>
        <begin position="1"/>
        <end position="21"/>
    </location>
</feature>
<dbReference type="PANTHER" id="PTHR35495">
    <property type="entry name" value="OS06G0679600 PROTEIN"/>
    <property type="match status" value="1"/>
</dbReference>
<gene>
    <name evidence="2" type="primary">gb06297</name>
    <name evidence="2" type="ORF">PR202_gb06297</name>
</gene>
<comment type="caution">
    <text evidence="2">The sequence shown here is derived from an EMBL/GenBank/DDBJ whole genome shotgun (WGS) entry which is preliminary data.</text>
</comment>
<reference evidence="2" key="1">
    <citation type="journal article" date="2018" name="DNA Res.">
        <title>Multiple hybrid de novo genome assembly of finger millet, an orphan allotetraploid crop.</title>
        <authorList>
            <person name="Hatakeyama M."/>
            <person name="Aluri S."/>
            <person name="Balachadran M.T."/>
            <person name="Sivarajan S.R."/>
            <person name="Patrignani A."/>
            <person name="Gruter S."/>
            <person name="Poveda L."/>
            <person name="Shimizu-Inatsugi R."/>
            <person name="Baeten J."/>
            <person name="Francoijs K.J."/>
            <person name="Nataraja K.N."/>
            <person name="Reddy Y.A.N."/>
            <person name="Phadnis S."/>
            <person name="Ravikumar R.L."/>
            <person name="Schlapbach R."/>
            <person name="Sreeman S.M."/>
            <person name="Shimizu K.K."/>
        </authorList>
    </citation>
    <scope>NUCLEOTIDE SEQUENCE</scope>
</reference>
<evidence type="ECO:0000313" key="2">
    <source>
        <dbReference type="EMBL" id="GJN19062.1"/>
    </source>
</evidence>
<dbReference type="Proteomes" id="UP001054889">
    <property type="component" value="Unassembled WGS sequence"/>
</dbReference>
<proteinExistence type="predicted"/>
<dbReference type="PANTHER" id="PTHR35495:SF7">
    <property type="entry name" value="OS02G0164400 PROTEIN"/>
    <property type="match status" value="1"/>
</dbReference>
<accession>A0AAV5E9C0</accession>
<evidence type="ECO:0000256" key="1">
    <source>
        <dbReference type="SAM" id="MobiDB-lite"/>
    </source>
</evidence>